<dbReference type="PANTHER" id="PTHR36573:SF1">
    <property type="entry name" value="INTERMEMBRANE PHOSPHOLIPID TRANSPORT SYSTEM BINDING PROTEIN MLAC"/>
    <property type="match status" value="1"/>
</dbReference>
<evidence type="ECO:0000313" key="2">
    <source>
        <dbReference type="EMBL" id="ROR29769.1"/>
    </source>
</evidence>
<feature type="signal peptide" evidence="1">
    <location>
        <begin position="1"/>
        <end position="22"/>
    </location>
</feature>
<keyword evidence="3" id="KW-1185">Reference proteome</keyword>
<dbReference type="PANTHER" id="PTHR36573">
    <property type="entry name" value="INTERMEMBRANE PHOSPHOLIPID TRANSPORT SYSTEM BINDING PROTEIN MLAC"/>
    <property type="match status" value="1"/>
</dbReference>
<dbReference type="EMBL" id="RJVI01000003">
    <property type="protein sequence ID" value="ROR29769.1"/>
    <property type="molecule type" value="Genomic_DNA"/>
</dbReference>
<keyword evidence="1" id="KW-0732">Signal</keyword>
<name>A0A3N1XT09_9GAMM</name>
<dbReference type="AlphaFoldDB" id="A0A3N1XT09"/>
<gene>
    <name evidence="2" type="ORF">EDC57_2446</name>
</gene>
<dbReference type="Gene3D" id="1.10.10.640">
    <property type="entry name" value="phospholipid-binding protein"/>
    <property type="match status" value="1"/>
</dbReference>
<dbReference type="Gene3D" id="3.10.450.50">
    <property type="match status" value="1"/>
</dbReference>
<accession>A0A3N1XT09</accession>
<evidence type="ECO:0000256" key="1">
    <source>
        <dbReference type="SAM" id="SignalP"/>
    </source>
</evidence>
<dbReference type="Proteomes" id="UP000276634">
    <property type="component" value="Unassembled WGS sequence"/>
</dbReference>
<organism evidence="2 3">
    <name type="scientific">Inmirania thermothiophila</name>
    <dbReference type="NCBI Taxonomy" id="1750597"/>
    <lineage>
        <taxon>Bacteria</taxon>
        <taxon>Pseudomonadati</taxon>
        <taxon>Pseudomonadota</taxon>
        <taxon>Gammaproteobacteria</taxon>
        <taxon>Chromatiales</taxon>
        <taxon>Ectothiorhodospiraceae</taxon>
        <taxon>Inmirania</taxon>
    </lineage>
</organism>
<evidence type="ECO:0000313" key="3">
    <source>
        <dbReference type="Proteomes" id="UP000276634"/>
    </source>
</evidence>
<dbReference type="RefSeq" id="WP_123402158.1">
    <property type="nucleotide sequence ID" value="NZ_RJVI01000003.1"/>
</dbReference>
<feature type="chain" id="PRO_5018011955" evidence="1">
    <location>
        <begin position="23"/>
        <end position="204"/>
    </location>
</feature>
<dbReference type="InterPro" id="IPR008869">
    <property type="entry name" value="MlaC/ttg2D"/>
</dbReference>
<dbReference type="PIRSF" id="PIRSF004649">
    <property type="entry name" value="MlaC"/>
    <property type="match status" value="1"/>
</dbReference>
<dbReference type="OrthoDB" id="9787053at2"/>
<reference evidence="2 3" key="1">
    <citation type="submission" date="2018-11" db="EMBL/GenBank/DDBJ databases">
        <title>Genomic Encyclopedia of Type Strains, Phase IV (KMG-IV): sequencing the most valuable type-strain genomes for metagenomic binning, comparative biology and taxonomic classification.</title>
        <authorList>
            <person name="Goeker M."/>
        </authorList>
    </citation>
    <scope>NUCLEOTIDE SEQUENCE [LARGE SCALE GENOMIC DNA]</scope>
    <source>
        <strain evidence="2 3">DSM 100275</strain>
    </source>
</reference>
<protein>
    <submittedName>
        <fullName evidence="2">Phospholipid transport system substrate-binding protein</fullName>
    </submittedName>
</protein>
<sequence>MTRRWLLGVLMVLWAAAPAVPAAPDPDEARALVERTTRQVLDAVRARRAELEKDPARVYDIIERFVLPHFDFQRMSQHVLGVHWRRATPEQRRRFVRAFERLLVRTYGSAVGKYRDERIVFAPVKARPGADDVVVHAEVEQPGGFPIGLDYRLYYGAEGWKVYDIVVDGLSLLTNYRTSFRDEIRRAGLEALIVRLEEQASSGG</sequence>
<dbReference type="Pfam" id="PF05494">
    <property type="entry name" value="MlaC"/>
    <property type="match status" value="1"/>
</dbReference>
<proteinExistence type="predicted"/>
<comment type="caution">
    <text evidence="2">The sequence shown here is derived from an EMBL/GenBank/DDBJ whole genome shotgun (WGS) entry which is preliminary data.</text>
</comment>